<feature type="signal peptide" evidence="6">
    <location>
        <begin position="1"/>
        <end position="27"/>
    </location>
</feature>
<keyword evidence="9" id="KW-1185">Reference proteome</keyword>
<dbReference type="RefSeq" id="WP_344131559.1">
    <property type="nucleotide sequence ID" value="NZ_BAAARA010000008.1"/>
</dbReference>
<dbReference type="Gene3D" id="1.20.1720.10">
    <property type="entry name" value="Multidrug resistance protein D"/>
    <property type="match status" value="1"/>
</dbReference>
<comment type="caution">
    <text evidence="8">The sequence shown here is derived from an EMBL/GenBank/DDBJ whole genome shotgun (WGS) entry which is preliminary data.</text>
</comment>
<feature type="transmembrane region" description="Helical" evidence="5">
    <location>
        <begin position="102"/>
        <end position="119"/>
    </location>
</feature>
<evidence type="ECO:0000256" key="5">
    <source>
        <dbReference type="SAM" id="Phobius"/>
    </source>
</evidence>
<organism evidence="8 9">
    <name type="scientific">Saccharopolyspora halophila</name>
    <dbReference type="NCBI Taxonomy" id="405551"/>
    <lineage>
        <taxon>Bacteria</taxon>
        <taxon>Bacillati</taxon>
        <taxon>Actinomycetota</taxon>
        <taxon>Actinomycetes</taxon>
        <taxon>Pseudonocardiales</taxon>
        <taxon>Pseudonocardiaceae</taxon>
        <taxon>Saccharopolyspora</taxon>
    </lineage>
</organism>
<dbReference type="CDD" id="cd17321">
    <property type="entry name" value="MFS_MMR_MDR_like"/>
    <property type="match status" value="1"/>
</dbReference>
<evidence type="ECO:0000313" key="9">
    <source>
        <dbReference type="Proteomes" id="UP001501218"/>
    </source>
</evidence>
<feature type="domain" description="Major facilitator superfamily (MFS) profile" evidence="7">
    <location>
        <begin position="6"/>
        <end position="469"/>
    </location>
</feature>
<dbReference type="PANTHER" id="PTHR42718:SF49">
    <property type="entry name" value="EXPORT PROTEIN"/>
    <property type="match status" value="1"/>
</dbReference>
<sequence length="499" mass="50877">MRNKLTLVVVLLGCLALPMSMSGTAVALPKIGTALNASGGALQWVVTGYFLTASSFMLVTGSLGDLFGRRRVYRIGAATFALGNLVAALTPDILLLDVARTATGVGAAGVMAGGGAFLASTFTGAERTKAFAAMGTIAGVGMAIGPTLAGWLVGELGWRATFGAFGVAGLLVLAGTFAMVEAGAERRARVDWGGAVTFIAGLALVMLAITQSSRAGWTSALVLGLLAGGAGLLTAFVLVEQRSPNPVLDLTLLRNRRFVGWLLAGVVMVLGFGGMMSYLPTYLQGASAMRVRDSGVVMLMTTVPMLLLPTLTGRLVNRGVPPRLLITGGLLLIAVGNAWLTVLHPGVGGWELFGPLATVGIGSGLAIGLIDAQAMNQIDQSRAGMAAGLVNTVRGGTQTLVLALFGSVLITLLTGRVGTEQAGRVATGEVAGPEDAARLTEAWQLVLWGITGLTALGALVVATLLAARKTVRTAPPERMLSGRPVAAGCTSGRGFGGQR</sequence>
<feature type="transmembrane region" description="Helical" evidence="5">
    <location>
        <begin position="160"/>
        <end position="180"/>
    </location>
</feature>
<evidence type="ECO:0000256" key="4">
    <source>
        <dbReference type="ARBA" id="ARBA00023136"/>
    </source>
</evidence>
<evidence type="ECO:0000259" key="7">
    <source>
        <dbReference type="PROSITE" id="PS50850"/>
    </source>
</evidence>
<name>A0ABN3GDR0_9PSEU</name>
<keyword evidence="4 5" id="KW-0472">Membrane</keyword>
<dbReference type="PROSITE" id="PS50850">
    <property type="entry name" value="MFS"/>
    <property type="match status" value="1"/>
</dbReference>
<feature type="transmembrane region" description="Helical" evidence="5">
    <location>
        <begin position="258"/>
        <end position="279"/>
    </location>
</feature>
<dbReference type="Proteomes" id="UP001501218">
    <property type="component" value="Unassembled WGS sequence"/>
</dbReference>
<dbReference type="PANTHER" id="PTHR42718">
    <property type="entry name" value="MAJOR FACILITATOR SUPERFAMILY MULTIDRUG TRANSPORTER MFSC"/>
    <property type="match status" value="1"/>
</dbReference>
<comment type="subcellular location">
    <subcellularLocation>
        <location evidence="1">Cell membrane</location>
        <topology evidence="1">Multi-pass membrane protein</topology>
    </subcellularLocation>
</comment>
<feature type="transmembrane region" description="Helical" evidence="5">
    <location>
        <begin position="43"/>
        <end position="63"/>
    </location>
</feature>
<feature type="transmembrane region" description="Helical" evidence="5">
    <location>
        <begin position="131"/>
        <end position="154"/>
    </location>
</feature>
<keyword evidence="6" id="KW-0732">Signal</keyword>
<dbReference type="Pfam" id="PF07690">
    <property type="entry name" value="MFS_1"/>
    <property type="match status" value="1"/>
</dbReference>
<reference evidence="8 9" key="1">
    <citation type="journal article" date="2019" name="Int. J. Syst. Evol. Microbiol.">
        <title>The Global Catalogue of Microorganisms (GCM) 10K type strain sequencing project: providing services to taxonomists for standard genome sequencing and annotation.</title>
        <authorList>
            <consortium name="The Broad Institute Genomics Platform"/>
            <consortium name="The Broad Institute Genome Sequencing Center for Infectious Disease"/>
            <person name="Wu L."/>
            <person name="Ma J."/>
        </authorList>
    </citation>
    <scope>NUCLEOTIDE SEQUENCE [LARGE SCALE GENOMIC DNA]</scope>
    <source>
        <strain evidence="8 9">JCM 16221</strain>
    </source>
</reference>
<feature type="transmembrane region" description="Helical" evidence="5">
    <location>
        <begin position="192"/>
        <end position="209"/>
    </location>
</feature>
<feature type="transmembrane region" description="Helical" evidence="5">
    <location>
        <begin position="215"/>
        <end position="238"/>
    </location>
</feature>
<evidence type="ECO:0000256" key="2">
    <source>
        <dbReference type="ARBA" id="ARBA00022692"/>
    </source>
</evidence>
<evidence type="ECO:0000256" key="6">
    <source>
        <dbReference type="SAM" id="SignalP"/>
    </source>
</evidence>
<protein>
    <submittedName>
        <fullName evidence="8">MFS transporter</fullName>
    </submittedName>
</protein>
<feature type="transmembrane region" description="Helical" evidence="5">
    <location>
        <begin position="445"/>
        <end position="467"/>
    </location>
</feature>
<gene>
    <name evidence="8" type="ORF">GCM10009854_28570</name>
</gene>
<feature type="transmembrane region" description="Helical" evidence="5">
    <location>
        <begin position="294"/>
        <end position="312"/>
    </location>
</feature>
<proteinExistence type="predicted"/>
<dbReference type="SUPFAM" id="SSF103473">
    <property type="entry name" value="MFS general substrate transporter"/>
    <property type="match status" value="1"/>
</dbReference>
<dbReference type="Gene3D" id="1.20.1250.20">
    <property type="entry name" value="MFS general substrate transporter like domains"/>
    <property type="match status" value="1"/>
</dbReference>
<dbReference type="InterPro" id="IPR011701">
    <property type="entry name" value="MFS"/>
</dbReference>
<evidence type="ECO:0000313" key="8">
    <source>
        <dbReference type="EMBL" id="GAA2349259.1"/>
    </source>
</evidence>
<dbReference type="EMBL" id="BAAARA010000008">
    <property type="protein sequence ID" value="GAA2349259.1"/>
    <property type="molecule type" value="Genomic_DNA"/>
</dbReference>
<keyword evidence="3 5" id="KW-1133">Transmembrane helix</keyword>
<feature type="transmembrane region" description="Helical" evidence="5">
    <location>
        <begin position="75"/>
        <end position="96"/>
    </location>
</feature>
<feature type="chain" id="PRO_5046732122" evidence="6">
    <location>
        <begin position="28"/>
        <end position="499"/>
    </location>
</feature>
<feature type="transmembrane region" description="Helical" evidence="5">
    <location>
        <begin position="324"/>
        <end position="340"/>
    </location>
</feature>
<accession>A0ABN3GDR0</accession>
<dbReference type="InterPro" id="IPR036259">
    <property type="entry name" value="MFS_trans_sf"/>
</dbReference>
<dbReference type="InterPro" id="IPR020846">
    <property type="entry name" value="MFS_dom"/>
</dbReference>
<feature type="transmembrane region" description="Helical" evidence="5">
    <location>
        <begin position="352"/>
        <end position="372"/>
    </location>
</feature>
<evidence type="ECO:0000256" key="1">
    <source>
        <dbReference type="ARBA" id="ARBA00004651"/>
    </source>
</evidence>
<keyword evidence="2 5" id="KW-0812">Transmembrane</keyword>
<feature type="transmembrane region" description="Helical" evidence="5">
    <location>
        <begin position="393"/>
        <end position="413"/>
    </location>
</feature>
<evidence type="ECO:0000256" key="3">
    <source>
        <dbReference type="ARBA" id="ARBA00022989"/>
    </source>
</evidence>